<organism evidence="1 2">
    <name type="scientific">Paenibacillus contaminans</name>
    <dbReference type="NCBI Taxonomy" id="450362"/>
    <lineage>
        <taxon>Bacteria</taxon>
        <taxon>Bacillati</taxon>
        <taxon>Bacillota</taxon>
        <taxon>Bacilli</taxon>
        <taxon>Bacillales</taxon>
        <taxon>Paenibacillaceae</taxon>
        <taxon>Paenibacillus</taxon>
    </lineage>
</organism>
<dbReference type="RefSeq" id="WP_113029641.1">
    <property type="nucleotide sequence ID" value="NZ_QMFB01000002.1"/>
</dbReference>
<dbReference type="AlphaFoldDB" id="A0A329MR15"/>
<accession>A0A329MR15</accession>
<sequence length="62" mass="6706">MKNRKNYANELREIAGGHEGLRSAIEAYEREPELLQEIDQLRASISAVVKAVAGGAGEHGTT</sequence>
<protein>
    <submittedName>
        <fullName evidence="1">Uncharacterized protein</fullName>
    </submittedName>
</protein>
<comment type="caution">
    <text evidence="1">The sequence shown here is derived from an EMBL/GenBank/DDBJ whole genome shotgun (WGS) entry which is preliminary data.</text>
</comment>
<dbReference type="EMBL" id="QMFB01000002">
    <property type="protein sequence ID" value="RAV22234.1"/>
    <property type="molecule type" value="Genomic_DNA"/>
</dbReference>
<reference evidence="1 2" key="1">
    <citation type="journal article" date="2009" name="Int. J. Syst. Evol. Microbiol.">
        <title>Paenibacillus contaminans sp. nov., isolated from a contaminated laboratory plate.</title>
        <authorList>
            <person name="Chou J.H."/>
            <person name="Lee J.H."/>
            <person name="Lin M.C."/>
            <person name="Chang P.S."/>
            <person name="Arun A.B."/>
            <person name="Young C.C."/>
            <person name="Chen W.M."/>
        </authorList>
    </citation>
    <scope>NUCLEOTIDE SEQUENCE [LARGE SCALE GENOMIC DNA]</scope>
    <source>
        <strain evidence="1 2">CKOBP-6</strain>
    </source>
</reference>
<evidence type="ECO:0000313" key="1">
    <source>
        <dbReference type="EMBL" id="RAV22234.1"/>
    </source>
</evidence>
<keyword evidence="2" id="KW-1185">Reference proteome</keyword>
<name>A0A329MR15_9BACL</name>
<proteinExistence type="predicted"/>
<gene>
    <name evidence="1" type="ORF">DQG23_04585</name>
</gene>
<evidence type="ECO:0000313" key="2">
    <source>
        <dbReference type="Proteomes" id="UP000250369"/>
    </source>
</evidence>
<dbReference type="Proteomes" id="UP000250369">
    <property type="component" value="Unassembled WGS sequence"/>
</dbReference>